<feature type="domain" description="Helicase C-terminal" evidence="17">
    <location>
        <begin position="453"/>
        <end position="613"/>
    </location>
</feature>
<dbReference type="Pfam" id="PF17191">
    <property type="entry name" value="RecG_wedge"/>
    <property type="match status" value="1"/>
</dbReference>
<dbReference type="InterPro" id="IPR004609">
    <property type="entry name" value="ATP-dep_DNA_helicase_RecG"/>
</dbReference>
<evidence type="ECO:0000259" key="16">
    <source>
        <dbReference type="PROSITE" id="PS51192"/>
    </source>
</evidence>
<dbReference type="SUPFAM" id="SSF50249">
    <property type="entry name" value="Nucleic acid-binding proteins"/>
    <property type="match status" value="1"/>
</dbReference>
<dbReference type="Gene3D" id="1.10.150.20">
    <property type="entry name" value="5' to 3' exonuclease, C-terminal subdomain"/>
    <property type="match status" value="1"/>
</dbReference>
<dbReference type="CDD" id="cd17992">
    <property type="entry name" value="DEXHc_RecG"/>
    <property type="match status" value="1"/>
</dbReference>
<keyword evidence="3 15" id="KW-0547">Nucleotide-binding</keyword>
<evidence type="ECO:0000313" key="19">
    <source>
        <dbReference type="Proteomes" id="UP000199689"/>
    </source>
</evidence>
<name>A0A1G5UW87_9FIRM</name>
<dbReference type="RefSeq" id="WP_091362556.1">
    <property type="nucleotide sequence ID" value="NZ_FMXA01000003.1"/>
</dbReference>
<dbReference type="STRING" id="209880.SAMN02910343_00012"/>
<dbReference type="SMART" id="SM00487">
    <property type="entry name" value="DEXDc"/>
    <property type="match status" value="1"/>
</dbReference>
<dbReference type="PANTHER" id="PTHR47964">
    <property type="entry name" value="ATP-DEPENDENT DNA HELICASE HOMOLOG RECG, CHLOROPLASTIC"/>
    <property type="match status" value="1"/>
</dbReference>
<dbReference type="GO" id="GO:0003677">
    <property type="term" value="F:DNA binding"/>
    <property type="evidence" value="ECO:0007669"/>
    <property type="project" value="UniProtKB-KW"/>
</dbReference>
<evidence type="ECO:0000256" key="1">
    <source>
        <dbReference type="ARBA" id="ARBA00007504"/>
    </source>
</evidence>
<evidence type="ECO:0000256" key="2">
    <source>
        <dbReference type="ARBA" id="ARBA00017846"/>
    </source>
</evidence>
<protein>
    <recommendedName>
        <fullName evidence="2 15">ATP-dependent DNA helicase RecG</fullName>
        <ecNumber evidence="13 15">5.6.2.4</ecNumber>
    </recommendedName>
</protein>
<evidence type="ECO:0000256" key="8">
    <source>
        <dbReference type="ARBA" id="ARBA00023125"/>
    </source>
</evidence>
<dbReference type="EMBL" id="FMXA01000003">
    <property type="protein sequence ID" value="SDA37045.1"/>
    <property type="molecule type" value="Genomic_DNA"/>
</dbReference>
<dbReference type="GO" id="GO:0043138">
    <property type="term" value="F:3'-5' DNA helicase activity"/>
    <property type="evidence" value="ECO:0007669"/>
    <property type="project" value="UniProtKB-EC"/>
</dbReference>
<dbReference type="Proteomes" id="UP000199689">
    <property type="component" value="Unassembled WGS sequence"/>
</dbReference>
<dbReference type="OrthoDB" id="9804325at2"/>
<evidence type="ECO:0000256" key="10">
    <source>
        <dbReference type="ARBA" id="ARBA00023204"/>
    </source>
</evidence>
<gene>
    <name evidence="18" type="ORF">SAMN02910343_00012</name>
</gene>
<dbReference type="EC" id="5.6.2.4" evidence="13 15"/>
<dbReference type="GO" id="GO:0005524">
    <property type="term" value="F:ATP binding"/>
    <property type="evidence" value="ECO:0007669"/>
    <property type="project" value="UniProtKB-KW"/>
</dbReference>
<evidence type="ECO:0000256" key="7">
    <source>
        <dbReference type="ARBA" id="ARBA00022840"/>
    </source>
</evidence>
<sequence>MELKDKVTAVKGVGPKMEEKLGRLGIHTVEDLISYFPRKYQDWTDITPMDALDTEDEHVVYGRIVDVREVRPRPRLSIITVVLTDGRGAVNLTYFNQPWKRQAFDRGQGILAYGKVEYVYGKYQMSNAETISARPEEIQSLKKLVPVYPLTEGIRLQQMQKMIAYALQHMDTIEENLPSRVRMKYHLMERKEAVYAMHFPRSWEEQKRARYRLAFEELFFMQAGIWLLRKKREQGHTGIKCSPDGKLMLSVMKNIPFELTDDQKQVLVDIESDMEGLVPMQRLIQGDVGSGKTVIAALALAKIVENGYQGALMAPTEILAAQHYKTLSELYDGTGICTELLTGQTRASEKKEILSRLASGKIDILVGTHSLIEDPVEFAHLGMVVTDEQHRFGVKQRERLETKGDNPHILVMTATPIPRTMALSVYGDLDVSSIRHLPPGRQPVGTYAVGRNMLARIYRFMKKEMNMGHQVYVVCPLVEESEKADLAAAVSVYEELRTKQFPEFCLGLVHGQMKAREKDEVMEAFVQGKIQMLVATSVIEVGVNVPNATIMFIYGADRFGLSQLHQLRGRVGRGKAKSYCILYSDNTSEAAEFRLSLMTKIQDGFTLAEKDLLLRGSGEFFGTRQHGMDDLKVANVIRDLPILEEARKAAREEISHGLDVKEELARRFHGEFFSRIYH</sequence>
<evidence type="ECO:0000313" key="18">
    <source>
        <dbReference type="EMBL" id="SDA37045.1"/>
    </source>
</evidence>
<keyword evidence="5 15" id="KW-0378">Hydrolase</keyword>
<evidence type="ECO:0000256" key="4">
    <source>
        <dbReference type="ARBA" id="ARBA00022763"/>
    </source>
</evidence>
<feature type="domain" description="Helicase ATP-binding" evidence="16">
    <location>
        <begin position="273"/>
        <end position="434"/>
    </location>
</feature>
<evidence type="ECO:0000256" key="9">
    <source>
        <dbReference type="ARBA" id="ARBA00023172"/>
    </source>
</evidence>
<dbReference type="SMART" id="SM00490">
    <property type="entry name" value="HELICc"/>
    <property type="match status" value="1"/>
</dbReference>
<dbReference type="NCBIfam" id="TIGR00643">
    <property type="entry name" value="recG"/>
    <property type="match status" value="1"/>
</dbReference>
<dbReference type="InterPro" id="IPR001650">
    <property type="entry name" value="Helicase_C-like"/>
</dbReference>
<evidence type="ECO:0000259" key="17">
    <source>
        <dbReference type="PROSITE" id="PS51194"/>
    </source>
</evidence>
<keyword evidence="4 15" id="KW-0227">DNA damage</keyword>
<dbReference type="PROSITE" id="PS51192">
    <property type="entry name" value="HELICASE_ATP_BIND_1"/>
    <property type="match status" value="1"/>
</dbReference>
<keyword evidence="10 15" id="KW-0234">DNA repair</keyword>
<keyword evidence="6 15" id="KW-0347">Helicase</keyword>
<comment type="function">
    <text evidence="15">Plays a critical role in recombination and DNA repair. Helps process Holliday junction intermediates to mature products by catalyzing branch migration. Has replication fork regression activity, unwinds stalled or blocked replication forks to make a HJ that can be resolved. Has a DNA unwinding activity characteristic of a DNA helicase with 3'-5' polarity.</text>
</comment>
<dbReference type="NCBIfam" id="NF008165">
    <property type="entry name" value="PRK10917.1-3"/>
    <property type="match status" value="1"/>
</dbReference>
<dbReference type="InterPro" id="IPR011545">
    <property type="entry name" value="DEAD/DEAH_box_helicase_dom"/>
</dbReference>
<dbReference type="GO" id="GO:0006310">
    <property type="term" value="P:DNA recombination"/>
    <property type="evidence" value="ECO:0007669"/>
    <property type="project" value="UniProtKB-UniRule"/>
</dbReference>
<dbReference type="AlphaFoldDB" id="A0A1G5UW87"/>
<dbReference type="InterPro" id="IPR027417">
    <property type="entry name" value="P-loop_NTPase"/>
</dbReference>
<dbReference type="Pfam" id="PF19833">
    <property type="entry name" value="RecG_dom3_C"/>
    <property type="match status" value="1"/>
</dbReference>
<evidence type="ECO:0000256" key="12">
    <source>
        <dbReference type="ARBA" id="ARBA00034617"/>
    </source>
</evidence>
<comment type="catalytic activity">
    <reaction evidence="12 15">
        <text>Couples ATP hydrolysis with the unwinding of duplex DNA by translocating in the 3'-5' direction.</text>
        <dbReference type="EC" id="5.6.2.4"/>
    </reaction>
</comment>
<evidence type="ECO:0000256" key="3">
    <source>
        <dbReference type="ARBA" id="ARBA00022741"/>
    </source>
</evidence>
<comment type="similarity">
    <text evidence="1 15">Belongs to the helicase family. RecG subfamily.</text>
</comment>
<accession>A0A1G5UW87</accession>
<dbReference type="PANTHER" id="PTHR47964:SF1">
    <property type="entry name" value="ATP-DEPENDENT DNA HELICASE HOMOLOG RECG, CHLOROPLASTIC"/>
    <property type="match status" value="1"/>
</dbReference>
<keyword evidence="9 15" id="KW-0233">DNA recombination</keyword>
<evidence type="ECO:0000256" key="6">
    <source>
        <dbReference type="ARBA" id="ARBA00022806"/>
    </source>
</evidence>
<dbReference type="GO" id="GO:0016887">
    <property type="term" value="F:ATP hydrolysis activity"/>
    <property type="evidence" value="ECO:0007669"/>
    <property type="project" value="RHEA"/>
</dbReference>
<reference evidence="18 19" key="1">
    <citation type="submission" date="2016-10" db="EMBL/GenBank/DDBJ databases">
        <authorList>
            <person name="de Groot N.N."/>
        </authorList>
    </citation>
    <scope>NUCLEOTIDE SEQUENCE [LARGE SCALE GENOMIC DNA]</scope>
    <source>
        <strain evidence="18 19">DSM 15230</strain>
    </source>
</reference>
<dbReference type="InterPro" id="IPR012340">
    <property type="entry name" value="NA-bd_OB-fold"/>
</dbReference>
<keyword evidence="7 15" id="KW-0067">ATP-binding</keyword>
<evidence type="ECO:0000256" key="13">
    <source>
        <dbReference type="ARBA" id="ARBA00034808"/>
    </source>
</evidence>
<dbReference type="InterPro" id="IPR045562">
    <property type="entry name" value="RecG_dom3_C"/>
</dbReference>
<organism evidence="18 19">
    <name type="scientific">Allisonella histaminiformans</name>
    <dbReference type="NCBI Taxonomy" id="209880"/>
    <lineage>
        <taxon>Bacteria</taxon>
        <taxon>Bacillati</taxon>
        <taxon>Bacillota</taxon>
        <taxon>Negativicutes</taxon>
        <taxon>Veillonellales</taxon>
        <taxon>Veillonellaceae</taxon>
        <taxon>Allisonella</taxon>
    </lineage>
</organism>
<dbReference type="InterPro" id="IPR047112">
    <property type="entry name" value="RecG/Mfd"/>
</dbReference>
<keyword evidence="11" id="KW-0413">Isomerase</keyword>
<dbReference type="InterPro" id="IPR014001">
    <property type="entry name" value="Helicase_ATP-bd"/>
</dbReference>
<dbReference type="GO" id="GO:0006281">
    <property type="term" value="P:DNA repair"/>
    <property type="evidence" value="ECO:0007669"/>
    <property type="project" value="UniProtKB-UniRule"/>
</dbReference>
<evidence type="ECO:0000256" key="14">
    <source>
        <dbReference type="ARBA" id="ARBA00048988"/>
    </source>
</evidence>
<evidence type="ECO:0000256" key="15">
    <source>
        <dbReference type="RuleBase" id="RU363016"/>
    </source>
</evidence>
<dbReference type="NCBIfam" id="NF008168">
    <property type="entry name" value="PRK10917.2-2"/>
    <property type="match status" value="1"/>
</dbReference>
<dbReference type="Gene3D" id="3.40.50.300">
    <property type="entry name" value="P-loop containing nucleotide triphosphate hydrolases"/>
    <property type="match status" value="2"/>
</dbReference>
<dbReference type="SUPFAM" id="SSF52540">
    <property type="entry name" value="P-loop containing nucleoside triphosphate hydrolases"/>
    <property type="match status" value="2"/>
</dbReference>
<keyword evidence="8" id="KW-0238">DNA-binding</keyword>
<dbReference type="CDD" id="cd04488">
    <property type="entry name" value="RecG_wedge_OBF"/>
    <property type="match status" value="1"/>
</dbReference>
<evidence type="ECO:0000256" key="5">
    <source>
        <dbReference type="ARBA" id="ARBA00022801"/>
    </source>
</evidence>
<dbReference type="InterPro" id="IPR033454">
    <property type="entry name" value="RecG_wedge"/>
</dbReference>
<evidence type="ECO:0000256" key="11">
    <source>
        <dbReference type="ARBA" id="ARBA00023235"/>
    </source>
</evidence>
<dbReference type="Pfam" id="PF00270">
    <property type="entry name" value="DEAD"/>
    <property type="match status" value="1"/>
</dbReference>
<comment type="catalytic activity">
    <reaction evidence="14 15">
        <text>ATP + H2O = ADP + phosphate + H(+)</text>
        <dbReference type="Rhea" id="RHEA:13065"/>
        <dbReference type="ChEBI" id="CHEBI:15377"/>
        <dbReference type="ChEBI" id="CHEBI:15378"/>
        <dbReference type="ChEBI" id="CHEBI:30616"/>
        <dbReference type="ChEBI" id="CHEBI:43474"/>
        <dbReference type="ChEBI" id="CHEBI:456216"/>
        <dbReference type="EC" id="5.6.2.4"/>
    </reaction>
</comment>
<proteinExistence type="inferred from homology"/>
<keyword evidence="19" id="KW-1185">Reference proteome</keyword>
<dbReference type="Pfam" id="PF00271">
    <property type="entry name" value="Helicase_C"/>
    <property type="match status" value="1"/>
</dbReference>
<dbReference type="GeneID" id="87755068"/>
<dbReference type="Gene3D" id="2.40.50.140">
    <property type="entry name" value="Nucleic acid-binding proteins"/>
    <property type="match status" value="1"/>
</dbReference>
<dbReference type="PROSITE" id="PS51194">
    <property type="entry name" value="HELICASE_CTER"/>
    <property type="match status" value="1"/>
</dbReference>